<dbReference type="InterPro" id="IPR000719">
    <property type="entry name" value="Prot_kinase_dom"/>
</dbReference>
<reference evidence="9" key="1">
    <citation type="submission" date="2020-11" db="EMBL/GenBank/DDBJ databases">
        <title>Sequencing the genomes of 1000 actinobacteria strains.</title>
        <authorList>
            <person name="Klenk H.-P."/>
        </authorList>
    </citation>
    <scope>NUCLEOTIDE SEQUENCE</scope>
    <source>
        <strain evidence="9">DSM 43175</strain>
    </source>
</reference>
<dbReference type="InterPro" id="IPR008271">
    <property type="entry name" value="Ser/Thr_kinase_AS"/>
</dbReference>
<protein>
    <recommendedName>
        <fullName evidence="1">non-specific serine/threonine protein kinase</fullName>
        <ecNumber evidence="1">2.7.11.1</ecNumber>
    </recommendedName>
</protein>
<evidence type="ECO:0000256" key="4">
    <source>
        <dbReference type="ARBA" id="ARBA00022741"/>
    </source>
</evidence>
<dbReference type="Pfam" id="PF00069">
    <property type="entry name" value="Pkinase"/>
    <property type="match status" value="1"/>
</dbReference>
<dbReference type="Proteomes" id="UP000614047">
    <property type="component" value="Unassembled WGS sequence"/>
</dbReference>
<evidence type="ECO:0000259" key="8">
    <source>
        <dbReference type="PROSITE" id="PS50011"/>
    </source>
</evidence>
<keyword evidence="6" id="KW-0067">ATP-binding</keyword>
<dbReference type="EMBL" id="JADOUA010000001">
    <property type="protein sequence ID" value="MBG6092211.1"/>
    <property type="molecule type" value="Genomic_DNA"/>
</dbReference>
<evidence type="ECO:0000256" key="5">
    <source>
        <dbReference type="ARBA" id="ARBA00022777"/>
    </source>
</evidence>
<evidence type="ECO:0000256" key="3">
    <source>
        <dbReference type="ARBA" id="ARBA00022679"/>
    </source>
</evidence>
<keyword evidence="3 9" id="KW-0808">Transferase</keyword>
<dbReference type="SMART" id="SM00220">
    <property type="entry name" value="S_TKc"/>
    <property type="match status" value="1"/>
</dbReference>
<evidence type="ECO:0000256" key="2">
    <source>
        <dbReference type="ARBA" id="ARBA00022527"/>
    </source>
</evidence>
<keyword evidence="2" id="KW-0723">Serine/threonine-protein kinase</keyword>
<dbReference type="RefSeq" id="WP_197014425.1">
    <property type="nucleotide sequence ID" value="NZ_BAABES010000012.1"/>
</dbReference>
<dbReference type="Gene3D" id="1.10.510.10">
    <property type="entry name" value="Transferase(Phosphotransferase) domain 1"/>
    <property type="match status" value="1"/>
</dbReference>
<dbReference type="PANTHER" id="PTHR43289:SF6">
    <property type="entry name" value="SERINE_THREONINE-PROTEIN KINASE NEKL-3"/>
    <property type="match status" value="1"/>
</dbReference>
<name>A0A931GQX1_9ACTN</name>
<sequence>MSGDLVLNGRYRLRERLAIGGMGEVWRASDAVNGREVAVKLLRPELMSDPAACSRFQGEAEFTAALRHDGIARVYGTGTHDGRTYLVMELIDGEPLAEIIARAGALPVATVLDLVAQSARALAAAHAAGIVHRDVKPGNLMVTRDGIVKITDFGIARRPAAASQTQTGVVMGTASYIAPERASGQSASPAADLYSLGVVAYECLSGHVPFKGATPAEVALQHVRSAPPALPESVPAPVRALVADLLAKRPADRPAGAYEVADRAVLVRDSLAPAAAGRAAPLRFDDERSPDTLTPGAGAARRRAAQDYASMATGTLLLGVVAVGTMWRGLGSAAQDATRSLRSSTPRYSRASLSQKPTRKPPRATSTAPDPTPSPTDGTMTPSTPSPRPAPTESGRLGSEDKV</sequence>
<gene>
    <name evidence="9" type="ORF">IW256_006324</name>
</gene>
<evidence type="ECO:0000256" key="6">
    <source>
        <dbReference type="ARBA" id="ARBA00022840"/>
    </source>
</evidence>
<feature type="compositionally biased region" description="Polar residues" evidence="7">
    <location>
        <begin position="335"/>
        <end position="356"/>
    </location>
</feature>
<feature type="region of interest" description="Disordered" evidence="7">
    <location>
        <begin position="333"/>
        <end position="403"/>
    </location>
</feature>
<dbReference type="SUPFAM" id="SSF56112">
    <property type="entry name" value="Protein kinase-like (PK-like)"/>
    <property type="match status" value="1"/>
</dbReference>
<accession>A0A931GQX1</accession>
<dbReference type="AlphaFoldDB" id="A0A931GQX1"/>
<keyword evidence="4" id="KW-0547">Nucleotide-binding</keyword>
<dbReference type="CDD" id="cd14014">
    <property type="entry name" value="STKc_PknB_like"/>
    <property type="match status" value="1"/>
</dbReference>
<dbReference type="FunFam" id="1.10.510.10:FF:000021">
    <property type="entry name" value="Serine/threonine protein kinase"/>
    <property type="match status" value="1"/>
</dbReference>
<keyword evidence="10" id="KW-1185">Reference proteome</keyword>
<dbReference type="InterPro" id="IPR011009">
    <property type="entry name" value="Kinase-like_dom_sf"/>
</dbReference>
<evidence type="ECO:0000313" key="10">
    <source>
        <dbReference type="Proteomes" id="UP000614047"/>
    </source>
</evidence>
<dbReference type="PROSITE" id="PS00108">
    <property type="entry name" value="PROTEIN_KINASE_ST"/>
    <property type="match status" value="1"/>
</dbReference>
<dbReference type="GO" id="GO:0004674">
    <property type="term" value="F:protein serine/threonine kinase activity"/>
    <property type="evidence" value="ECO:0007669"/>
    <property type="project" value="UniProtKB-KW"/>
</dbReference>
<dbReference type="EC" id="2.7.11.1" evidence="1"/>
<dbReference type="Gene3D" id="3.30.200.20">
    <property type="entry name" value="Phosphorylase Kinase, domain 1"/>
    <property type="match status" value="1"/>
</dbReference>
<proteinExistence type="predicted"/>
<comment type="caution">
    <text evidence="9">The sequence shown here is derived from an EMBL/GenBank/DDBJ whole genome shotgun (WGS) entry which is preliminary data.</text>
</comment>
<dbReference type="PANTHER" id="PTHR43289">
    <property type="entry name" value="MITOGEN-ACTIVATED PROTEIN KINASE KINASE KINASE 20-RELATED"/>
    <property type="match status" value="1"/>
</dbReference>
<evidence type="ECO:0000256" key="1">
    <source>
        <dbReference type="ARBA" id="ARBA00012513"/>
    </source>
</evidence>
<keyword evidence="5 9" id="KW-0418">Kinase</keyword>
<dbReference type="PROSITE" id="PS50011">
    <property type="entry name" value="PROTEIN_KINASE_DOM"/>
    <property type="match status" value="1"/>
</dbReference>
<dbReference type="GO" id="GO:0005524">
    <property type="term" value="F:ATP binding"/>
    <property type="evidence" value="ECO:0007669"/>
    <property type="project" value="UniProtKB-KW"/>
</dbReference>
<evidence type="ECO:0000313" key="9">
    <source>
        <dbReference type="EMBL" id="MBG6092211.1"/>
    </source>
</evidence>
<feature type="domain" description="Protein kinase" evidence="8">
    <location>
        <begin position="11"/>
        <end position="266"/>
    </location>
</feature>
<feature type="compositionally biased region" description="Low complexity" evidence="7">
    <location>
        <begin position="363"/>
        <end position="383"/>
    </location>
</feature>
<evidence type="ECO:0000256" key="7">
    <source>
        <dbReference type="SAM" id="MobiDB-lite"/>
    </source>
</evidence>
<organism evidence="9 10">
    <name type="scientific">Actinomadura viridis</name>
    <dbReference type="NCBI Taxonomy" id="58110"/>
    <lineage>
        <taxon>Bacteria</taxon>
        <taxon>Bacillati</taxon>
        <taxon>Actinomycetota</taxon>
        <taxon>Actinomycetes</taxon>
        <taxon>Streptosporangiales</taxon>
        <taxon>Thermomonosporaceae</taxon>
        <taxon>Actinomadura</taxon>
    </lineage>
</organism>